<name>A0A3B0UGX7_9ZZZZ</name>
<feature type="non-terminal residue" evidence="1">
    <location>
        <position position="266"/>
    </location>
</feature>
<dbReference type="AlphaFoldDB" id="A0A3B0UGX7"/>
<organism evidence="1">
    <name type="scientific">hydrothermal vent metagenome</name>
    <dbReference type="NCBI Taxonomy" id="652676"/>
    <lineage>
        <taxon>unclassified sequences</taxon>
        <taxon>metagenomes</taxon>
        <taxon>ecological metagenomes</taxon>
    </lineage>
</organism>
<reference evidence="1" key="1">
    <citation type="submission" date="2018-06" db="EMBL/GenBank/DDBJ databases">
        <authorList>
            <person name="Zhirakovskaya E."/>
        </authorList>
    </citation>
    <scope>NUCLEOTIDE SEQUENCE</scope>
</reference>
<accession>A0A3B0UGX7</accession>
<dbReference type="EMBL" id="UOET01000134">
    <property type="protein sequence ID" value="VAW27603.1"/>
    <property type="molecule type" value="Genomic_DNA"/>
</dbReference>
<sequence>MKKIFLSLLALSFVWSVTAQNQPEKAPLSQRKTIKKQEQIKKGWNLGALPVISFNSDLGFQYGALMNLYNYGDSGYPNYRQSLYVEISHYTKNSGLYHINYDTKDLIKGIRVYFDMSYRPDRAYSFYGFNGYDAVYNPLWVTTGSPDYKTRLFYRYQRKFFSIRLDFQGNFKNKKLHWGAGIGLYNTNVAPVDVNLLNKGKSSDLLPNVPGLYDKYVTWGLIPASEKKGGMFTVFKAALEYDSRDNEANPNKGIWTEIVLVEAPKF</sequence>
<gene>
    <name evidence="1" type="ORF">MNBD_BACTEROID07-980</name>
</gene>
<evidence type="ECO:0000313" key="1">
    <source>
        <dbReference type="EMBL" id="VAW27603.1"/>
    </source>
</evidence>
<protein>
    <submittedName>
        <fullName evidence="1">Uncharacterized protein</fullName>
    </submittedName>
</protein>
<proteinExistence type="predicted"/>